<dbReference type="Pfam" id="PF04672">
    <property type="entry name" value="Methyltransf_19"/>
    <property type="match status" value="1"/>
</dbReference>
<dbReference type="Gene3D" id="3.40.50.150">
    <property type="entry name" value="Vaccinia Virus protein VP39"/>
    <property type="match status" value="1"/>
</dbReference>
<evidence type="ECO:0000313" key="2">
    <source>
        <dbReference type="Proteomes" id="UP001500064"/>
    </source>
</evidence>
<gene>
    <name evidence="1" type="ORF">GCM10009733_106040</name>
</gene>
<dbReference type="SUPFAM" id="SSF53335">
    <property type="entry name" value="S-adenosyl-L-methionine-dependent methyltransferases"/>
    <property type="match status" value="1"/>
</dbReference>
<keyword evidence="1" id="KW-0489">Methyltransferase</keyword>
<proteinExistence type="predicted"/>
<keyword evidence="1" id="KW-0808">Transferase</keyword>
<organism evidence="1 2">
    <name type="scientific">Nonomuraea maheshkhaliensis</name>
    <dbReference type="NCBI Taxonomy" id="419590"/>
    <lineage>
        <taxon>Bacteria</taxon>
        <taxon>Bacillati</taxon>
        <taxon>Actinomycetota</taxon>
        <taxon>Actinomycetes</taxon>
        <taxon>Streptosporangiales</taxon>
        <taxon>Streptosporangiaceae</taxon>
        <taxon>Nonomuraea</taxon>
    </lineage>
</organism>
<keyword evidence="2" id="KW-1185">Reference proteome</keyword>
<reference evidence="2" key="1">
    <citation type="journal article" date="2019" name="Int. J. Syst. Evol. Microbiol.">
        <title>The Global Catalogue of Microorganisms (GCM) 10K type strain sequencing project: providing services to taxonomists for standard genome sequencing and annotation.</title>
        <authorList>
            <consortium name="The Broad Institute Genomics Platform"/>
            <consortium name="The Broad Institute Genome Sequencing Center for Infectious Disease"/>
            <person name="Wu L."/>
            <person name="Ma J."/>
        </authorList>
    </citation>
    <scope>NUCLEOTIDE SEQUENCE [LARGE SCALE GENOMIC DNA]</scope>
    <source>
        <strain evidence="2">JCM 13929</strain>
    </source>
</reference>
<protein>
    <submittedName>
        <fullName evidence="1">SAM-dependent methyltransferase</fullName>
    </submittedName>
</protein>
<dbReference type="Proteomes" id="UP001500064">
    <property type="component" value="Unassembled WGS sequence"/>
</dbReference>
<dbReference type="InterPro" id="IPR029063">
    <property type="entry name" value="SAM-dependent_MTases_sf"/>
</dbReference>
<dbReference type="EMBL" id="BAAAMU010000188">
    <property type="protein sequence ID" value="GAA1692858.1"/>
    <property type="molecule type" value="Genomic_DNA"/>
</dbReference>
<dbReference type="GO" id="GO:0008168">
    <property type="term" value="F:methyltransferase activity"/>
    <property type="evidence" value="ECO:0007669"/>
    <property type="project" value="UniProtKB-KW"/>
</dbReference>
<accession>A0ABP4TTR9</accession>
<name>A0ABP4TTR9_9ACTN</name>
<comment type="caution">
    <text evidence="1">The sequence shown here is derived from an EMBL/GenBank/DDBJ whole genome shotgun (WGS) entry which is preliminary data.</text>
</comment>
<dbReference type="GO" id="GO:0032259">
    <property type="term" value="P:methylation"/>
    <property type="evidence" value="ECO:0007669"/>
    <property type="project" value="UniProtKB-KW"/>
</dbReference>
<dbReference type="PIRSF" id="PIRSF017393">
    <property type="entry name" value="MTase_SAV2177"/>
    <property type="match status" value="1"/>
</dbReference>
<dbReference type="InterPro" id="IPR006764">
    <property type="entry name" value="SAM_dep_MeTrfase_SAV2177_type"/>
</dbReference>
<sequence>MDARGAWQMNEPSPLFDPTVPSMARIYDYCLGGKDNFAADREAADRILQVLPNVRQIARENREFLGRAVRFLAEAGIRQFLDIGTGLPTQQNVHEVALGIAPDARTVYVDNDPIVLVHARALLADNCQTVVVDGDLRAPRELLARTEVRAHLDFDRPYAIILCSVVHFVEDDQEAANSVSVLRESLPPGGALVLSHGFRGALNDDAIDIGRAIYARAHGGLNMRDQAAISEYFRGLEMVEPGLVPVELWRPSHDLDLIHNASAPGVLGAVAFAP</sequence>
<dbReference type="CDD" id="cd02440">
    <property type="entry name" value="AdoMet_MTases"/>
    <property type="match status" value="1"/>
</dbReference>
<evidence type="ECO:0000313" key="1">
    <source>
        <dbReference type="EMBL" id="GAA1692858.1"/>
    </source>
</evidence>